<feature type="binding site" description="in other chain" evidence="6">
    <location>
        <position position="97"/>
    </location>
    <ligand>
        <name>5-phospho-alpha-D-ribose 1-diphosphate</name>
        <dbReference type="ChEBI" id="CHEBI:58017"/>
        <note>ligand shared between dimeric partners</note>
    </ligand>
</feature>
<dbReference type="UniPathway" id="UPA00070">
    <property type="reaction ID" value="UER00119"/>
</dbReference>
<dbReference type="InterPro" id="IPR000836">
    <property type="entry name" value="PRTase_dom"/>
</dbReference>
<dbReference type="PANTHER" id="PTHR19278">
    <property type="entry name" value="OROTATE PHOSPHORIBOSYLTRANSFERASE"/>
    <property type="match status" value="1"/>
</dbReference>
<proteinExistence type="inferred from homology"/>
<dbReference type="SUPFAM" id="SSF53271">
    <property type="entry name" value="PRTase-like"/>
    <property type="match status" value="1"/>
</dbReference>
<evidence type="ECO:0000256" key="2">
    <source>
        <dbReference type="ARBA" id="ARBA00011971"/>
    </source>
</evidence>
<dbReference type="GO" id="GO:0004590">
    <property type="term" value="F:orotidine-5'-phosphate decarboxylase activity"/>
    <property type="evidence" value="ECO:0007669"/>
    <property type="project" value="TreeGrafter"/>
</dbReference>
<feature type="binding site" description="in other chain" evidence="6">
    <location>
        <position position="30"/>
    </location>
    <ligand>
        <name>5-phospho-alpha-D-ribose 1-diphosphate</name>
        <dbReference type="ChEBI" id="CHEBI:58017"/>
        <note>ligand shared between dimeric partners</note>
    </ligand>
</feature>
<evidence type="ECO:0000256" key="1">
    <source>
        <dbReference type="ARBA" id="ARBA00004889"/>
    </source>
</evidence>
<feature type="binding site" evidence="6">
    <location>
        <position position="100"/>
    </location>
    <ligand>
        <name>5-phospho-alpha-D-ribose 1-diphosphate</name>
        <dbReference type="ChEBI" id="CHEBI:58017"/>
        <note>ligand shared between dimeric partners</note>
    </ligand>
</feature>
<organism evidence="7">
    <name type="scientific">uncultured bacterium pAX1</name>
    <dbReference type="NCBI Taxonomy" id="1781156"/>
    <lineage>
        <taxon>Bacteria</taxon>
        <taxon>environmental samples</taxon>
    </lineage>
</organism>
<dbReference type="NCBIfam" id="TIGR00336">
    <property type="entry name" value="pyrE"/>
    <property type="match status" value="1"/>
</dbReference>
<protein>
    <recommendedName>
        <fullName evidence="2 6">Orotate phosphoribosyltransferase</fullName>
        <shortName evidence="6">OPRT</shortName>
        <shortName evidence="6">OPRTase</shortName>
        <ecNumber evidence="2 6">2.4.2.10</ecNumber>
    </recommendedName>
</protein>
<evidence type="ECO:0000256" key="5">
    <source>
        <dbReference type="ARBA" id="ARBA00022975"/>
    </source>
</evidence>
<feature type="binding site" evidence="6">
    <location>
        <position position="154"/>
    </location>
    <ligand>
        <name>orotate</name>
        <dbReference type="ChEBI" id="CHEBI:30839"/>
    </ligand>
</feature>
<dbReference type="InterPro" id="IPR029057">
    <property type="entry name" value="PRTase-like"/>
</dbReference>
<comment type="caution">
    <text evidence="6">Lacks conserved residue(s) required for the propagation of feature annotation.</text>
</comment>
<dbReference type="GO" id="GO:0004588">
    <property type="term" value="F:orotate phosphoribosyltransferase activity"/>
    <property type="evidence" value="ECO:0007669"/>
    <property type="project" value="UniProtKB-UniRule"/>
</dbReference>
<keyword evidence="4 6" id="KW-0808">Transferase</keyword>
<feature type="binding site" description="in other chain" evidence="6">
    <location>
        <begin position="122"/>
        <end position="130"/>
    </location>
    <ligand>
        <name>5-phospho-alpha-D-ribose 1-diphosphate</name>
        <dbReference type="ChEBI" id="CHEBI:58017"/>
        <note>ligand shared between dimeric partners</note>
    </ligand>
</feature>
<dbReference type="EC" id="2.4.2.10" evidence="2 6"/>
<evidence type="ECO:0000256" key="6">
    <source>
        <dbReference type="HAMAP-Rule" id="MF_01208"/>
    </source>
</evidence>
<accession>A0A1C9U4H0</accession>
<keyword evidence="6" id="KW-0460">Magnesium</keyword>
<comment type="catalytic activity">
    <reaction evidence="6">
        <text>orotidine 5'-phosphate + diphosphate = orotate + 5-phospho-alpha-D-ribose 1-diphosphate</text>
        <dbReference type="Rhea" id="RHEA:10380"/>
        <dbReference type="ChEBI" id="CHEBI:30839"/>
        <dbReference type="ChEBI" id="CHEBI:33019"/>
        <dbReference type="ChEBI" id="CHEBI:57538"/>
        <dbReference type="ChEBI" id="CHEBI:58017"/>
        <dbReference type="EC" id="2.4.2.10"/>
    </reaction>
</comment>
<feature type="binding site" evidence="6">
    <location>
        <position position="126"/>
    </location>
    <ligand>
        <name>orotate</name>
        <dbReference type="ChEBI" id="CHEBI:30839"/>
    </ligand>
</feature>
<comment type="function">
    <text evidence="6">Catalyzes the transfer of a ribosyl phosphate group from 5-phosphoribose 1-diphosphate to orotate, leading to the formation of orotidine monophosphate (OMP).</text>
</comment>
<keyword evidence="5 6" id="KW-0665">Pyrimidine biosynthesis</keyword>
<dbReference type="GO" id="GO:0000287">
    <property type="term" value="F:magnesium ion binding"/>
    <property type="evidence" value="ECO:0007669"/>
    <property type="project" value="UniProtKB-UniRule"/>
</dbReference>
<evidence type="ECO:0000256" key="4">
    <source>
        <dbReference type="ARBA" id="ARBA00022679"/>
    </source>
</evidence>
<comment type="similarity">
    <text evidence="6">Belongs to the purine/pyrimidine phosphoribosyltransferase family. PyrE subfamily.</text>
</comment>
<comment type="pathway">
    <text evidence="1 6">Pyrimidine metabolism; UMP biosynthesis via de novo pathway; UMP from orotate: step 1/2.</text>
</comment>
<dbReference type="Gene3D" id="3.40.50.2020">
    <property type="match status" value="1"/>
</dbReference>
<evidence type="ECO:0000313" key="7">
    <source>
        <dbReference type="EMBL" id="AOR51038.1"/>
    </source>
</evidence>
<comment type="subunit">
    <text evidence="6">Homodimer.</text>
</comment>
<name>A0A1C9U4H0_9BACT</name>
<keyword evidence="3 6" id="KW-0328">Glycosyltransferase</keyword>
<sequence>MPNQLLPQISALADGLLSAGCIKFGEFTLKSGLKSPIYIDLRRIITYPKLLEQIGAAYLPILANLKFDRIAGLPYAAIPIATAISLQGGYPMIYPRKEVKTYGTKAEIEGDFRVGETIAVIDDLATTGGSKFEAIEKLTGVGLKVKDIVVLVDRQSGAKESLEQAGYSMHAVLTITQLLDYYESTGKVDKSKIEETRKFLKQSG</sequence>
<reference evidence="7" key="1">
    <citation type="journal article" date="2016" name="Sci. Rep.">
        <title>Triclosan Resistome from Metagenome Reveals Diverse Enoyl Acyl Carrier Protein Reductases and Selective Enrichment of Triclosan Resistance Genes.</title>
        <authorList>
            <person name="Khan R."/>
            <person name="Kong H.G."/>
            <person name="Jung Y.H."/>
            <person name="Choi J."/>
            <person name="Baek K.Y."/>
            <person name="Hwang E.C."/>
            <person name="Lee S.W."/>
        </authorList>
    </citation>
    <scope>NUCLEOTIDE SEQUENCE</scope>
</reference>
<dbReference type="InterPro" id="IPR004467">
    <property type="entry name" value="Or_phspho_trans_dom"/>
</dbReference>
<dbReference type="GO" id="GO:0044205">
    <property type="term" value="P:'de novo' UMP biosynthetic process"/>
    <property type="evidence" value="ECO:0007669"/>
    <property type="project" value="UniProtKB-UniRule"/>
</dbReference>
<dbReference type="PANTHER" id="PTHR19278:SF9">
    <property type="entry name" value="URIDINE 5'-MONOPHOSPHATE SYNTHASE"/>
    <property type="match status" value="1"/>
</dbReference>
<dbReference type="InterPro" id="IPR023031">
    <property type="entry name" value="OPRT"/>
</dbReference>
<feature type="binding site" evidence="6">
    <location>
        <position position="96"/>
    </location>
    <ligand>
        <name>5-phospho-alpha-D-ribose 1-diphosphate</name>
        <dbReference type="ChEBI" id="CHEBI:58017"/>
        <note>ligand shared between dimeric partners</note>
    </ligand>
</feature>
<gene>
    <name evidence="6" type="primary">pyrE</name>
</gene>
<dbReference type="EMBL" id="KT982357">
    <property type="protein sequence ID" value="AOR51038.1"/>
    <property type="molecule type" value="Genomic_DNA"/>
</dbReference>
<comment type="cofactor">
    <cofactor evidence="6">
        <name>Mg(2+)</name>
        <dbReference type="ChEBI" id="CHEBI:18420"/>
    </cofactor>
</comment>
<dbReference type="CDD" id="cd06223">
    <property type="entry name" value="PRTases_typeI"/>
    <property type="match status" value="1"/>
</dbReference>
<dbReference type="HAMAP" id="MF_01208">
    <property type="entry name" value="PyrE"/>
    <property type="match status" value="1"/>
</dbReference>
<dbReference type="AlphaFoldDB" id="A0A1C9U4H0"/>
<dbReference type="GO" id="GO:0019856">
    <property type="term" value="P:pyrimidine nucleobase biosynthetic process"/>
    <property type="evidence" value="ECO:0007669"/>
    <property type="project" value="TreeGrafter"/>
</dbReference>
<evidence type="ECO:0000256" key="3">
    <source>
        <dbReference type="ARBA" id="ARBA00022676"/>
    </source>
</evidence>